<protein>
    <submittedName>
        <fullName evidence="2">Uncharacterized protein</fullName>
    </submittedName>
</protein>
<comment type="caution">
    <text evidence="2">The sequence shown here is derived from an EMBL/GenBank/DDBJ whole genome shotgun (WGS) entry which is preliminary data.</text>
</comment>
<dbReference type="EMBL" id="CAKOAT010061821">
    <property type="protein sequence ID" value="CAH8305712.1"/>
    <property type="molecule type" value="Genomic_DNA"/>
</dbReference>
<reference evidence="2 3" key="1">
    <citation type="submission" date="2022-03" db="EMBL/GenBank/DDBJ databases">
        <authorList>
            <person name="Macdonald S."/>
            <person name="Ahmed S."/>
            <person name="Newling K."/>
        </authorList>
    </citation>
    <scope>NUCLEOTIDE SEQUENCE [LARGE SCALE GENOMIC DNA]</scope>
</reference>
<keyword evidence="3" id="KW-1185">Reference proteome</keyword>
<gene>
    <name evidence="2" type="ORF">ERUC_LOCUS3935</name>
</gene>
<proteinExistence type="predicted"/>
<feature type="compositionally biased region" description="Low complexity" evidence="1">
    <location>
        <begin position="77"/>
        <end position="101"/>
    </location>
</feature>
<dbReference type="AlphaFoldDB" id="A0ABC8IX49"/>
<name>A0ABC8IX49_ERUVS</name>
<organism evidence="2 3">
    <name type="scientific">Eruca vesicaria subsp. sativa</name>
    <name type="common">Garden rocket</name>
    <name type="synonym">Eruca sativa</name>
    <dbReference type="NCBI Taxonomy" id="29727"/>
    <lineage>
        <taxon>Eukaryota</taxon>
        <taxon>Viridiplantae</taxon>
        <taxon>Streptophyta</taxon>
        <taxon>Embryophyta</taxon>
        <taxon>Tracheophyta</taxon>
        <taxon>Spermatophyta</taxon>
        <taxon>Magnoliopsida</taxon>
        <taxon>eudicotyledons</taxon>
        <taxon>Gunneridae</taxon>
        <taxon>Pentapetalae</taxon>
        <taxon>rosids</taxon>
        <taxon>malvids</taxon>
        <taxon>Brassicales</taxon>
        <taxon>Brassicaceae</taxon>
        <taxon>Brassiceae</taxon>
        <taxon>Eruca</taxon>
    </lineage>
</organism>
<evidence type="ECO:0000256" key="1">
    <source>
        <dbReference type="SAM" id="MobiDB-lite"/>
    </source>
</evidence>
<sequence>MQFKKRIKSVAVDGSDVLPAAKEAAKKASARKEAKEAAAKVILIVSRFLWFSVGDRKGDSSLVLSRPISPDSSPPTGSISLSRDGSLSLSGDGSISLSLDGSLGGSPVLSRRL</sequence>
<feature type="region of interest" description="Disordered" evidence="1">
    <location>
        <begin position="59"/>
        <end position="113"/>
    </location>
</feature>
<dbReference type="Proteomes" id="UP001642260">
    <property type="component" value="Unassembled WGS sequence"/>
</dbReference>
<evidence type="ECO:0000313" key="2">
    <source>
        <dbReference type="EMBL" id="CAH8305712.1"/>
    </source>
</evidence>
<evidence type="ECO:0000313" key="3">
    <source>
        <dbReference type="Proteomes" id="UP001642260"/>
    </source>
</evidence>
<accession>A0ABC8IX49</accession>